<dbReference type="EMBL" id="JAGSOT010000057">
    <property type="protein sequence ID" value="MBR7797506.1"/>
    <property type="molecule type" value="Genomic_DNA"/>
</dbReference>
<reference evidence="1" key="1">
    <citation type="submission" date="2021-04" db="EMBL/GenBank/DDBJ databases">
        <title>Isolation and polyphasic classification of algal microorganism.</title>
        <authorList>
            <person name="Wang S."/>
        </authorList>
    </citation>
    <scope>NUCLEOTIDE SEQUENCE</scope>
    <source>
        <strain evidence="1">720a</strain>
    </source>
</reference>
<sequence length="46" mass="5124">MEKEMVGYCAICQKPIYCNGGFLEGNIGDDKVLRCLACTNEDEVCF</sequence>
<name>A0A941ICH6_9BACI</name>
<protein>
    <submittedName>
        <fullName evidence="1">Uncharacterized protein</fullName>
    </submittedName>
</protein>
<evidence type="ECO:0000313" key="2">
    <source>
        <dbReference type="Proteomes" id="UP000675284"/>
    </source>
</evidence>
<comment type="caution">
    <text evidence="1">The sequence shown here is derived from an EMBL/GenBank/DDBJ whole genome shotgun (WGS) entry which is preliminary data.</text>
</comment>
<dbReference type="RefSeq" id="WP_166530764.1">
    <property type="nucleotide sequence ID" value="NZ_CP115959.1"/>
</dbReference>
<keyword evidence="2" id="KW-1185">Reference proteome</keyword>
<organism evidence="1 2">
    <name type="scientific">Virgibacillus salarius</name>
    <dbReference type="NCBI Taxonomy" id="447199"/>
    <lineage>
        <taxon>Bacteria</taxon>
        <taxon>Bacillati</taxon>
        <taxon>Bacillota</taxon>
        <taxon>Bacilli</taxon>
        <taxon>Bacillales</taxon>
        <taxon>Bacillaceae</taxon>
        <taxon>Virgibacillus</taxon>
    </lineage>
</organism>
<dbReference type="AlphaFoldDB" id="A0A941ICH6"/>
<evidence type="ECO:0000313" key="1">
    <source>
        <dbReference type="EMBL" id="MBR7797506.1"/>
    </source>
</evidence>
<dbReference type="Proteomes" id="UP000675284">
    <property type="component" value="Unassembled WGS sequence"/>
</dbReference>
<gene>
    <name evidence="1" type="ORF">KCX74_15860</name>
</gene>
<proteinExistence type="predicted"/>
<accession>A0A941ICH6</accession>